<proteinExistence type="predicted"/>
<reference evidence="2 3" key="1">
    <citation type="submission" date="2016-07" db="EMBL/GenBank/DDBJ databases">
        <title>Draft genome of the white-rot fungus Obba rivulosa 3A-2.</title>
        <authorList>
            <consortium name="DOE Joint Genome Institute"/>
            <person name="Miettinen O."/>
            <person name="Riley R."/>
            <person name="Acob R."/>
            <person name="Barry K."/>
            <person name="Cullen D."/>
            <person name="De Vries R."/>
            <person name="Hainaut M."/>
            <person name="Hatakka A."/>
            <person name="Henrissat B."/>
            <person name="Hilden K."/>
            <person name="Kuo R."/>
            <person name="Labutti K."/>
            <person name="Lipzen A."/>
            <person name="Makela M.R."/>
            <person name="Sandor L."/>
            <person name="Spatafora J.W."/>
            <person name="Grigoriev I.V."/>
            <person name="Hibbett D.S."/>
        </authorList>
    </citation>
    <scope>NUCLEOTIDE SEQUENCE [LARGE SCALE GENOMIC DNA]</scope>
    <source>
        <strain evidence="2 3">3A-2</strain>
    </source>
</reference>
<accession>A0A8E2DSE4</accession>
<dbReference type="EMBL" id="KV722340">
    <property type="protein sequence ID" value="OCH94918.1"/>
    <property type="molecule type" value="Genomic_DNA"/>
</dbReference>
<dbReference type="Proteomes" id="UP000250043">
    <property type="component" value="Unassembled WGS sequence"/>
</dbReference>
<gene>
    <name evidence="2" type="ORF">OBBRIDRAFT_788919</name>
</gene>
<feature type="region of interest" description="Disordered" evidence="1">
    <location>
        <begin position="213"/>
        <end position="233"/>
    </location>
</feature>
<evidence type="ECO:0000256" key="1">
    <source>
        <dbReference type="SAM" id="MobiDB-lite"/>
    </source>
</evidence>
<evidence type="ECO:0000313" key="2">
    <source>
        <dbReference type="EMBL" id="OCH94918.1"/>
    </source>
</evidence>
<evidence type="ECO:0000313" key="3">
    <source>
        <dbReference type="Proteomes" id="UP000250043"/>
    </source>
</evidence>
<name>A0A8E2DSE4_9APHY</name>
<organism evidence="2 3">
    <name type="scientific">Obba rivulosa</name>
    <dbReference type="NCBI Taxonomy" id="1052685"/>
    <lineage>
        <taxon>Eukaryota</taxon>
        <taxon>Fungi</taxon>
        <taxon>Dikarya</taxon>
        <taxon>Basidiomycota</taxon>
        <taxon>Agaricomycotina</taxon>
        <taxon>Agaricomycetes</taxon>
        <taxon>Polyporales</taxon>
        <taxon>Gelatoporiaceae</taxon>
        <taxon>Obba</taxon>
    </lineage>
</organism>
<protein>
    <submittedName>
        <fullName evidence="2">Uncharacterized protein</fullName>
    </submittedName>
</protein>
<keyword evidence="3" id="KW-1185">Reference proteome</keyword>
<sequence length="315" mass="34101">MAPNACIAQTTTSLAAADLARRRVPSTRCRRPSRMHLRGQRASPRWSLYAQSAPRGTLLHAARWGPPVASRLSAFAHGVHRTSRRRCTALTCSDRPRARPRRACPLRRTAVKLEPASASGPAHPRPNVRRRCRLPNGAKHVHIQMTTSLAAGHLARTAEHHRRAAAGHLACTINTATWAPRGCSRALSRGATAHTRRQSPVVAVCTARPPHRYAPDNGRAMRRPCAAPSSPPAAAPFVPPRNDHVITALAHVPSAQPSGLHIPAIRLRISEITASFTPRRTSPASSLGSSGSIPSRLCATQMESHYQPSHQVFRA</sequence>
<dbReference type="AlphaFoldDB" id="A0A8E2DSE4"/>